<evidence type="ECO:0000313" key="3">
    <source>
        <dbReference type="EMBL" id="MDR6332077.1"/>
    </source>
</evidence>
<dbReference type="Proteomes" id="UP001245370">
    <property type="component" value="Unassembled WGS sequence"/>
</dbReference>
<evidence type="ECO:0000313" key="4">
    <source>
        <dbReference type="Proteomes" id="UP001144397"/>
    </source>
</evidence>
<reference evidence="3 5" key="2">
    <citation type="submission" date="2023-07" db="EMBL/GenBank/DDBJ databases">
        <title>Genomic Encyclopedia of Type Strains, Phase IV (KMG-IV): sequencing the most valuable type-strain genomes for metagenomic binning, comparative biology and taxonomic classification.</title>
        <authorList>
            <person name="Goeker M."/>
        </authorList>
    </citation>
    <scope>NUCLEOTIDE SEQUENCE [LARGE SCALE GENOMIC DNA]</scope>
    <source>
        <strain evidence="3 5">DSM 338</strain>
    </source>
</reference>
<keyword evidence="1" id="KW-0732">Signal</keyword>
<feature type="signal peptide" evidence="1">
    <location>
        <begin position="1"/>
        <end position="20"/>
    </location>
</feature>
<feature type="chain" id="PRO_5040898850" evidence="1">
    <location>
        <begin position="21"/>
        <end position="271"/>
    </location>
</feature>
<dbReference type="Gene3D" id="3.40.190.10">
    <property type="entry name" value="Periplasmic binding protein-like II"/>
    <property type="match status" value="2"/>
</dbReference>
<dbReference type="InterPro" id="IPR050682">
    <property type="entry name" value="ModA/WtpA"/>
</dbReference>
<dbReference type="PANTHER" id="PTHR30632">
    <property type="entry name" value="MOLYBDATE-BINDING PERIPLASMIC PROTEIN"/>
    <property type="match status" value="1"/>
</dbReference>
<dbReference type="SUPFAM" id="SSF53850">
    <property type="entry name" value="Periplasmic binding protein-like II"/>
    <property type="match status" value="1"/>
</dbReference>
<dbReference type="RefSeq" id="WP_281807215.1">
    <property type="nucleotide sequence ID" value="NZ_BSDO01000002.1"/>
</dbReference>
<gene>
    <name evidence="3" type="ORF">GGQ86_000524</name>
    <name evidence="2" type="ORF">XFLAVUS301_18500</name>
</gene>
<name>A0A9W6CLA4_XANFL</name>
<accession>A0A9W6CLA4</accession>
<dbReference type="GO" id="GO:0030973">
    <property type="term" value="F:molybdate ion binding"/>
    <property type="evidence" value="ECO:0007669"/>
    <property type="project" value="TreeGrafter"/>
</dbReference>
<evidence type="ECO:0000256" key="1">
    <source>
        <dbReference type="SAM" id="SignalP"/>
    </source>
</evidence>
<organism evidence="2 4">
    <name type="scientific">Xanthobacter flavus</name>
    <dbReference type="NCBI Taxonomy" id="281"/>
    <lineage>
        <taxon>Bacteria</taxon>
        <taxon>Pseudomonadati</taxon>
        <taxon>Pseudomonadota</taxon>
        <taxon>Alphaproteobacteria</taxon>
        <taxon>Hyphomicrobiales</taxon>
        <taxon>Xanthobacteraceae</taxon>
        <taxon>Xanthobacter</taxon>
    </lineage>
</organism>
<dbReference type="PANTHER" id="PTHR30632:SF0">
    <property type="entry name" value="SULFATE-BINDING PROTEIN"/>
    <property type="match status" value="1"/>
</dbReference>
<dbReference type="GO" id="GO:0015689">
    <property type="term" value="P:molybdate ion transport"/>
    <property type="evidence" value="ECO:0007669"/>
    <property type="project" value="TreeGrafter"/>
</dbReference>
<keyword evidence="5" id="KW-1185">Reference proteome</keyword>
<dbReference type="GeneID" id="95762637"/>
<dbReference type="AlphaFoldDB" id="A0A9W6CLA4"/>
<protein>
    <submittedName>
        <fullName evidence="2">ABC transporter substrate-binding protein</fullName>
    </submittedName>
    <submittedName>
        <fullName evidence="3">ABC-type molybdate transport system substrate-binding protein</fullName>
    </submittedName>
</protein>
<dbReference type="EMBL" id="BSDO01000002">
    <property type="protein sequence ID" value="GLI22176.1"/>
    <property type="molecule type" value="Genomic_DNA"/>
</dbReference>
<dbReference type="Proteomes" id="UP001144397">
    <property type="component" value="Unassembled WGS sequence"/>
</dbReference>
<sequence length="271" mass="28211">MRARICAVVFLCLSAATSRAEDIRLVAAGSLTGAFNAMIADYGRSHPKDHVSTKWGPSGVLRTELENGGAFDIFASAALPHAQALTDKGLASDSVLFARNALCAIALADGPALASGTLVETLLKPDIRLATSTPKADPGGDYTWELFALIDKRRPGAFATLSGKAQQVFGGAATTGPLNGRHRLAVALGDKSADVAIYYCSGTQEMSKAEPGRYKVVALPRDLAVGPEYGLTLANTASLPAADFAMYILSPAGQKTLSDFGFIPVTLPAAR</sequence>
<dbReference type="Pfam" id="PF13531">
    <property type="entry name" value="SBP_bac_11"/>
    <property type="match status" value="1"/>
</dbReference>
<proteinExistence type="predicted"/>
<reference evidence="2" key="1">
    <citation type="submission" date="2022-12" db="EMBL/GenBank/DDBJ databases">
        <title>Reference genome sequencing for broad-spectrum identification of bacterial and archaeal isolates by mass spectrometry.</title>
        <authorList>
            <person name="Sekiguchi Y."/>
            <person name="Tourlousse D.M."/>
        </authorList>
    </citation>
    <scope>NUCLEOTIDE SEQUENCE</scope>
    <source>
        <strain evidence="2">301</strain>
    </source>
</reference>
<dbReference type="EMBL" id="JAVDPY010000001">
    <property type="protein sequence ID" value="MDR6332077.1"/>
    <property type="molecule type" value="Genomic_DNA"/>
</dbReference>
<comment type="caution">
    <text evidence="2">The sequence shown here is derived from an EMBL/GenBank/DDBJ whole genome shotgun (WGS) entry which is preliminary data.</text>
</comment>
<evidence type="ECO:0000313" key="2">
    <source>
        <dbReference type="EMBL" id="GLI22176.1"/>
    </source>
</evidence>
<evidence type="ECO:0000313" key="5">
    <source>
        <dbReference type="Proteomes" id="UP001245370"/>
    </source>
</evidence>